<accession>Q3IVN8</accession>
<dbReference type="PATRIC" id="fig|272943.9.peg.4223"/>
<dbReference type="EMBL" id="CP000144">
    <property type="protein sequence ID" value="ABA81396.1"/>
    <property type="molecule type" value="Genomic_DNA"/>
</dbReference>
<protein>
    <recommendedName>
        <fullName evidence="1">DUF1937 domain-containing protein</fullName>
    </recommendedName>
</protein>
<dbReference type="PhylomeDB" id="Q3IVN8"/>
<sequence length="173" mass="18684">MTASLHLSLPPPGNPDWTALYAHPARDAGLLHFGAGPALVARRAKLGRPVYLATPYSLRAVDREGRWSADMSAAAMGDAGREIVRLQQVGVTAISPVALSGVAVHATLYPRPMLDPLDAVLWAEWCRPILDTCSAVVVPDIRGWSRSLGIWHEVRAALARQTSVFVYAEGPER</sequence>
<dbReference type="Pfam" id="PF09152">
    <property type="entry name" value="DUF1937"/>
    <property type="match status" value="1"/>
</dbReference>
<dbReference type="OrthoDB" id="7857621at2"/>
<organism evidence="2 3">
    <name type="scientific">Cereibacter sphaeroides (strain ATCC 17023 / DSM 158 / JCM 6121 / CCUG 31486 / LMG 2827 / NBRC 12203 / NCIMB 8253 / ATH 2.4.1.)</name>
    <name type="common">Rhodobacter sphaeroides</name>
    <dbReference type="NCBI Taxonomy" id="272943"/>
    <lineage>
        <taxon>Bacteria</taxon>
        <taxon>Pseudomonadati</taxon>
        <taxon>Pseudomonadota</taxon>
        <taxon>Alphaproteobacteria</taxon>
        <taxon>Rhodobacterales</taxon>
        <taxon>Paracoccaceae</taxon>
        <taxon>Cereibacter</taxon>
    </lineage>
</organism>
<dbReference type="Gene3D" id="3.40.50.10400">
    <property type="entry name" value="Hypothetical protein PA1492"/>
    <property type="match status" value="1"/>
</dbReference>
<dbReference type="InterPro" id="IPR015235">
    <property type="entry name" value="DUF1937"/>
</dbReference>
<feature type="domain" description="DUF1937" evidence="1">
    <location>
        <begin position="48"/>
        <end position="169"/>
    </location>
</feature>
<dbReference type="STRING" id="272943.RSP_3774"/>
<evidence type="ECO:0000313" key="3">
    <source>
        <dbReference type="Proteomes" id="UP000002703"/>
    </source>
</evidence>
<keyword evidence="3" id="KW-1185">Reference proteome</keyword>
<reference evidence="3" key="1">
    <citation type="submission" date="2005-09" db="EMBL/GenBank/DDBJ databases">
        <title>Complete sequence of chromosome 2 of Rhodobacter sphaeroides 2.4.1.</title>
        <authorList>
            <person name="Copeland A."/>
            <person name="Lucas S."/>
            <person name="Lapidus A."/>
            <person name="Barry K."/>
            <person name="Detter J.C."/>
            <person name="Glavina T."/>
            <person name="Hammon N."/>
            <person name="Israni S."/>
            <person name="Pitluck S."/>
            <person name="Richardson P."/>
            <person name="Mackenzie C."/>
            <person name="Choudhary M."/>
            <person name="Larimer F."/>
            <person name="Hauser L.J."/>
            <person name="Land M."/>
            <person name="Donohue T.J."/>
            <person name="Kaplan S."/>
        </authorList>
    </citation>
    <scope>NUCLEOTIDE SEQUENCE [LARGE SCALE GENOMIC DNA]</scope>
    <source>
        <strain evidence="3">ATCC 17023 / DSM 158 / JCM 6121 / CCUG 31486 / LMG 2827 / NBRC 12203 / NCIMB 8253 / ATH 2.4.1.</strain>
    </source>
</reference>
<evidence type="ECO:0000259" key="1">
    <source>
        <dbReference type="Pfam" id="PF09152"/>
    </source>
</evidence>
<dbReference type="GeneID" id="3721549"/>
<evidence type="ECO:0000313" key="2">
    <source>
        <dbReference type="EMBL" id="ABA81396.1"/>
    </source>
</evidence>
<dbReference type="AlphaFoldDB" id="Q3IVN8"/>
<dbReference type="SUPFAM" id="SSF52309">
    <property type="entry name" value="N-(deoxy)ribosyltransferase-like"/>
    <property type="match status" value="1"/>
</dbReference>
<gene>
    <name evidence="2" type="ORF">RSP_3774</name>
</gene>
<dbReference type="EnsemblBacteria" id="ABA81396">
    <property type="protein sequence ID" value="ABA81396"/>
    <property type="gene ID" value="RSP_3774"/>
</dbReference>
<proteinExistence type="predicted"/>
<name>Q3IVN8_CERS4</name>
<dbReference type="RefSeq" id="WP_011339620.1">
    <property type="nucleotide sequence ID" value="NC_007494.2"/>
</dbReference>
<dbReference type="Proteomes" id="UP000002703">
    <property type="component" value="Chromosome 2"/>
</dbReference>
<dbReference type="KEGG" id="rsp:RSP_3774"/>